<evidence type="ECO:0000313" key="1">
    <source>
        <dbReference type="EMBL" id="MFC4394267.1"/>
    </source>
</evidence>
<reference evidence="2" key="1">
    <citation type="journal article" date="2019" name="Int. J. Syst. Evol. Microbiol.">
        <title>The Global Catalogue of Microorganisms (GCM) 10K type strain sequencing project: providing services to taxonomists for standard genome sequencing and annotation.</title>
        <authorList>
            <consortium name="The Broad Institute Genomics Platform"/>
            <consortium name="The Broad Institute Genome Sequencing Center for Infectious Disease"/>
            <person name="Wu L."/>
            <person name="Ma J."/>
        </authorList>
    </citation>
    <scope>NUCLEOTIDE SEQUENCE [LARGE SCALE GENOMIC DNA]</scope>
    <source>
        <strain evidence="2">CGMCC 1.15345</strain>
    </source>
</reference>
<gene>
    <name evidence="1" type="ORF">ACFOY0_24980</name>
</gene>
<comment type="caution">
    <text evidence="1">The sequence shown here is derived from an EMBL/GenBank/DDBJ whole genome shotgun (WGS) entry which is preliminary data.</text>
</comment>
<dbReference type="EMBL" id="JBHSCO010000009">
    <property type="protein sequence ID" value="MFC4394267.1"/>
    <property type="molecule type" value="Genomic_DNA"/>
</dbReference>
<protein>
    <submittedName>
        <fullName evidence="1">Uncharacterized protein</fullName>
    </submittedName>
</protein>
<accession>A0ABV8WBR9</accession>
<dbReference type="RefSeq" id="WP_179002468.1">
    <property type="nucleotide sequence ID" value="NZ_JBHSCO010000009.1"/>
</dbReference>
<sequence>MKLDAGAHNAKMDFKKMQNVMRNLPDNGSELKNYIISTPLLKAVKTKVDEIYEAKIFFKDLRTGKEYNELPSTFRQKIKLSYDQINDFQKIDPEVLNTSKDELIESSYQSVKNKLK</sequence>
<proteinExistence type="predicted"/>
<organism evidence="1 2">
    <name type="scientific">Flavobacterium quisquiliarum</name>
    <dbReference type="NCBI Taxonomy" id="1834436"/>
    <lineage>
        <taxon>Bacteria</taxon>
        <taxon>Pseudomonadati</taxon>
        <taxon>Bacteroidota</taxon>
        <taxon>Flavobacteriia</taxon>
        <taxon>Flavobacteriales</taxon>
        <taxon>Flavobacteriaceae</taxon>
        <taxon>Flavobacterium</taxon>
    </lineage>
</organism>
<evidence type="ECO:0000313" key="2">
    <source>
        <dbReference type="Proteomes" id="UP001595719"/>
    </source>
</evidence>
<dbReference type="Proteomes" id="UP001595719">
    <property type="component" value="Unassembled WGS sequence"/>
</dbReference>
<keyword evidence="2" id="KW-1185">Reference proteome</keyword>
<name>A0ABV8WBR9_9FLAO</name>